<gene>
    <name evidence="1" type="ORF">CCMP2556_LOCUS20362</name>
</gene>
<name>A0ABP0LBV1_9DINO</name>
<dbReference type="EMBL" id="CAXAMN010011903">
    <property type="protein sequence ID" value="CAK9036626.1"/>
    <property type="molecule type" value="Genomic_DNA"/>
</dbReference>
<dbReference type="Proteomes" id="UP001642484">
    <property type="component" value="Unassembled WGS sequence"/>
</dbReference>
<reference evidence="1 2" key="1">
    <citation type="submission" date="2024-02" db="EMBL/GenBank/DDBJ databases">
        <authorList>
            <person name="Chen Y."/>
            <person name="Shah S."/>
            <person name="Dougan E. K."/>
            <person name="Thang M."/>
            <person name="Chan C."/>
        </authorList>
    </citation>
    <scope>NUCLEOTIDE SEQUENCE [LARGE SCALE GENOMIC DNA]</scope>
</reference>
<accession>A0ABP0LBV1</accession>
<evidence type="ECO:0000313" key="1">
    <source>
        <dbReference type="EMBL" id="CAK9036626.1"/>
    </source>
</evidence>
<protein>
    <submittedName>
        <fullName evidence="1">Uncharacterized protein</fullName>
    </submittedName>
</protein>
<evidence type="ECO:0000313" key="2">
    <source>
        <dbReference type="Proteomes" id="UP001642484"/>
    </source>
</evidence>
<comment type="caution">
    <text evidence="1">The sequence shown here is derived from an EMBL/GenBank/DDBJ whole genome shotgun (WGS) entry which is preliminary data.</text>
</comment>
<proteinExistence type="predicted"/>
<keyword evidence="2" id="KW-1185">Reference proteome</keyword>
<organism evidence="1 2">
    <name type="scientific">Durusdinium trenchii</name>
    <dbReference type="NCBI Taxonomy" id="1381693"/>
    <lineage>
        <taxon>Eukaryota</taxon>
        <taxon>Sar</taxon>
        <taxon>Alveolata</taxon>
        <taxon>Dinophyceae</taxon>
        <taxon>Suessiales</taxon>
        <taxon>Symbiodiniaceae</taxon>
        <taxon>Durusdinium</taxon>
    </lineage>
</organism>
<sequence>MAVECKVQSGTLTFGGPTGNQDSQWKFLGGLPSALGATRSGSGFTIL</sequence>